<feature type="region of interest" description="Disordered" evidence="6">
    <location>
        <begin position="1"/>
        <end position="27"/>
    </location>
</feature>
<evidence type="ECO:0000256" key="4">
    <source>
        <dbReference type="ARBA" id="ARBA00022692"/>
    </source>
</evidence>
<evidence type="ECO:0000313" key="8">
    <source>
        <dbReference type="EMBL" id="THH31444.1"/>
    </source>
</evidence>
<dbReference type="InterPro" id="IPR000184">
    <property type="entry name" value="Bac_surfAg_D15"/>
</dbReference>
<comment type="caution">
    <text evidence="8">The sequence shown here is derived from an EMBL/GenBank/DDBJ whole genome shotgun (WGS) entry which is preliminary data.</text>
</comment>
<accession>A0A4S4MY89</accession>
<evidence type="ECO:0000256" key="1">
    <source>
        <dbReference type="ARBA" id="ARBA00004374"/>
    </source>
</evidence>
<comment type="subcellular location">
    <subcellularLocation>
        <location evidence="1">Mitochondrion outer membrane</location>
        <topology evidence="1">Multi-pass membrane protein</topology>
    </subcellularLocation>
</comment>
<dbReference type="Gene3D" id="2.40.160.50">
    <property type="entry name" value="membrane protein fhac: a member of the omp85/tpsb transporter family"/>
    <property type="match status" value="1"/>
</dbReference>
<sequence>MADSELTTPPLKPPLQNSSAPRDREPDAADFAKLQSWHEERMARKLRGEYETAVFHLSELVNDNLQSPARLASIRVEGATHTRRSFLNSLVHPFLASPTDKPQTLENVLHTTRAFGHLLNETDIFQSVGAKLEASRDVFAQPGDVDVVFKAKEKGRFFLSTSTEVGNNEGGASATCRVRNAFGGAETFEANLAFATKTRVSFNASLSAPLTRTLGTRGEISLFGTEKDNSFFASHTEGVRGAKAVVRTGKLSSGLHEAGYEAVLRQISNLAPSASISMREAAGQSVKSSLFHTWTRDTRDDRLTGTRGSYLKIMQEFAGLGGDASFFKTEVHTQLSRPLFPHVTVSFAAKGGLLWPTGDKPVPYPDRFQLGGPVSVRSFRANGLGPRDGPDSLGGNLFWSAGVSLLSDLPRRPQWPVKLHAFLNAGRLDVLDKSKPVPESVVGSLKQPSVSAGVGLVYKLDPVRVEVNFGVPLVASKGDGTRKGIQVGIGLEFL</sequence>
<comment type="similarity">
    <text evidence="2">Belongs to the SAM50/omp85 family.</text>
</comment>
<evidence type="ECO:0000256" key="2">
    <source>
        <dbReference type="ARBA" id="ARBA00010913"/>
    </source>
</evidence>
<name>A0A4S4MY89_9APHY</name>
<keyword evidence="3" id="KW-1134">Transmembrane beta strand</keyword>
<evidence type="ECO:0000256" key="3">
    <source>
        <dbReference type="ARBA" id="ARBA00022452"/>
    </source>
</evidence>
<keyword evidence="4" id="KW-0812">Transmembrane</keyword>
<dbReference type="AlphaFoldDB" id="A0A4S4MY89"/>
<evidence type="ECO:0000259" key="7">
    <source>
        <dbReference type="Pfam" id="PF01103"/>
    </source>
</evidence>
<gene>
    <name evidence="8" type="ORF">EUX98_g2768</name>
</gene>
<dbReference type="Pfam" id="PF01103">
    <property type="entry name" value="Omp85"/>
    <property type="match status" value="1"/>
</dbReference>
<keyword evidence="9" id="KW-1185">Reference proteome</keyword>
<dbReference type="OrthoDB" id="1724197at2759"/>
<reference evidence="8 9" key="1">
    <citation type="submission" date="2019-02" db="EMBL/GenBank/DDBJ databases">
        <title>Genome sequencing of the rare red list fungi Antrodiella citrinella (Flaviporus citrinellus).</title>
        <authorList>
            <person name="Buettner E."/>
            <person name="Kellner H."/>
        </authorList>
    </citation>
    <scope>NUCLEOTIDE SEQUENCE [LARGE SCALE GENOMIC DNA]</scope>
    <source>
        <strain evidence="8 9">DSM 108506</strain>
    </source>
</reference>
<dbReference type="PANTHER" id="PTHR12815">
    <property type="entry name" value="SORTING AND ASSEMBLY MACHINERY SAMM50 PROTEIN FAMILY MEMBER"/>
    <property type="match status" value="1"/>
</dbReference>
<organism evidence="8 9">
    <name type="scientific">Antrodiella citrinella</name>
    <dbReference type="NCBI Taxonomy" id="2447956"/>
    <lineage>
        <taxon>Eukaryota</taxon>
        <taxon>Fungi</taxon>
        <taxon>Dikarya</taxon>
        <taxon>Basidiomycota</taxon>
        <taxon>Agaricomycotina</taxon>
        <taxon>Agaricomycetes</taxon>
        <taxon>Polyporales</taxon>
        <taxon>Steccherinaceae</taxon>
        <taxon>Antrodiella</taxon>
    </lineage>
</organism>
<proteinExistence type="inferred from homology"/>
<dbReference type="Proteomes" id="UP000308730">
    <property type="component" value="Unassembled WGS sequence"/>
</dbReference>
<dbReference type="PANTHER" id="PTHR12815:SF18">
    <property type="entry name" value="SORTING AND ASSEMBLY MACHINERY COMPONENT 50 HOMOLOG"/>
    <property type="match status" value="1"/>
</dbReference>
<evidence type="ECO:0000256" key="6">
    <source>
        <dbReference type="SAM" id="MobiDB-lite"/>
    </source>
</evidence>
<evidence type="ECO:0000256" key="5">
    <source>
        <dbReference type="ARBA" id="ARBA00023136"/>
    </source>
</evidence>
<feature type="domain" description="Bacterial surface antigen (D15)" evidence="7">
    <location>
        <begin position="180"/>
        <end position="493"/>
    </location>
</feature>
<keyword evidence="5" id="KW-0472">Membrane</keyword>
<dbReference type="InterPro" id="IPR039910">
    <property type="entry name" value="D15-like"/>
</dbReference>
<dbReference type="GO" id="GO:0045040">
    <property type="term" value="P:protein insertion into mitochondrial outer membrane"/>
    <property type="evidence" value="ECO:0007669"/>
    <property type="project" value="TreeGrafter"/>
</dbReference>
<dbReference type="EMBL" id="SGPM01000047">
    <property type="protein sequence ID" value="THH31444.1"/>
    <property type="molecule type" value="Genomic_DNA"/>
</dbReference>
<dbReference type="GO" id="GO:0005741">
    <property type="term" value="C:mitochondrial outer membrane"/>
    <property type="evidence" value="ECO:0007669"/>
    <property type="project" value="UniProtKB-SubCell"/>
</dbReference>
<evidence type="ECO:0000313" key="9">
    <source>
        <dbReference type="Proteomes" id="UP000308730"/>
    </source>
</evidence>
<protein>
    <recommendedName>
        <fullName evidence="7">Bacterial surface antigen (D15) domain-containing protein</fullName>
    </recommendedName>
</protein>